<evidence type="ECO:0000256" key="4">
    <source>
        <dbReference type="ARBA" id="ARBA00031870"/>
    </source>
</evidence>
<accession>A0A6A8M7F8</accession>
<evidence type="ECO:0000256" key="2">
    <source>
        <dbReference type="ARBA" id="ARBA00010876"/>
    </source>
</evidence>
<dbReference type="GO" id="GO:0140098">
    <property type="term" value="F:catalytic activity, acting on RNA"/>
    <property type="evidence" value="ECO:0007669"/>
    <property type="project" value="UniProtKB-ARBA"/>
</dbReference>
<dbReference type="SUPFAM" id="SSF55120">
    <property type="entry name" value="Pseudouridine synthase"/>
    <property type="match status" value="1"/>
</dbReference>
<dbReference type="Pfam" id="PF00849">
    <property type="entry name" value="PseudoU_synth_2"/>
    <property type="match status" value="1"/>
</dbReference>
<feature type="compositionally biased region" description="Polar residues" evidence="6">
    <location>
        <begin position="378"/>
        <end position="387"/>
    </location>
</feature>
<comment type="caution">
    <text evidence="8">The sequence shown here is derived from an EMBL/GenBank/DDBJ whole genome shotgun (WGS) entry which is preliminary data.</text>
</comment>
<evidence type="ECO:0000256" key="3">
    <source>
        <dbReference type="ARBA" id="ARBA00023235"/>
    </source>
</evidence>
<protein>
    <recommendedName>
        <fullName evidence="4">RNA pseudouridylate synthase</fullName>
    </recommendedName>
    <alternativeName>
        <fullName evidence="5">RNA-uridine isomerase</fullName>
    </alternativeName>
</protein>
<comment type="similarity">
    <text evidence="2">Belongs to the pseudouridine synthase RluA family.</text>
</comment>
<dbReference type="GO" id="GO:0006396">
    <property type="term" value="P:RNA processing"/>
    <property type="evidence" value="ECO:0007669"/>
    <property type="project" value="UniProtKB-ARBA"/>
</dbReference>
<proteinExistence type="inferred from homology"/>
<comment type="catalytic activity">
    <reaction evidence="1">
        <text>a uridine in RNA = a pseudouridine in RNA</text>
        <dbReference type="Rhea" id="RHEA:48348"/>
        <dbReference type="Rhea" id="RHEA-COMP:12068"/>
        <dbReference type="Rhea" id="RHEA-COMP:12069"/>
        <dbReference type="ChEBI" id="CHEBI:65314"/>
        <dbReference type="ChEBI" id="CHEBI:65315"/>
    </reaction>
</comment>
<feature type="compositionally biased region" description="Basic and acidic residues" evidence="6">
    <location>
        <begin position="396"/>
        <end position="409"/>
    </location>
</feature>
<dbReference type="InterPro" id="IPR050188">
    <property type="entry name" value="RluA_PseudoU_synthase"/>
</dbReference>
<dbReference type="PROSITE" id="PS01129">
    <property type="entry name" value="PSI_RLU"/>
    <property type="match status" value="1"/>
</dbReference>
<dbReference type="CDD" id="cd02869">
    <property type="entry name" value="PseudoU_synth_RluA_like"/>
    <property type="match status" value="1"/>
</dbReference>
<dbReference type="PANTHER" id="PTHR21600">
    <property type="entry name" value="MITOCHONDRIAL RNA PSEUDOURIDINE SYNTHASE"/>
    <property type="match status" value="1"/>
</dbReference>
<dbReference type="InterPro" id="IPR036986">
    <property type="entry name" value="S4_RNA-bd_sf"/>
</dbReference>
<organism evidence="8">
    <name type="scientific">Baileyella intestinalis</name>
    <dbReference type="NCBI Taxonomy" id="2606709"/>
    <lineage>
        <taxon>Bacteria</taxon>
        <taxon>Bacillati</taxon>
        <taxon>Bacillota</taxon>
        <taxon>Clostridia</taxon>
        <taxon>Peptostreptococcales</taxon>
        <taxon>Anaerovoracaceae</taxon>
        <taxon>Baileyella</taxon>
    </lineage>
</organism>
<dbReference type="GO" id="GO:0001522">
    <property type="term" value="P:pseudouridine synthesis"/>
    <property type="evidence" value="ECO:0007669"/>
    <property type="project" value="InterPro"/>
</dbReference>
<reference evidence="8" key="1">
    <citation type="submission" date="2019-09" db="EMBL/GenBank/DDBJ databases">
        <title>In-depth cultivation of the pig gut microbiome towards novel bacterial diversity and tailored functional studies.</title>
        <authorList>
            <person name="Wylensek D."/>
            <person name="Hitch T.C.A."/>
            <person name="Clavel T."/>
        </authorList>
    </citation>
    <scope>NUCLEOTIDE SEQUENCE</scope>
    <source>
        <strain evidence="8">RF-744-FAT-WT-3</strain>
    </source>
</reference>
<evidence type="ECO:0000313" key="8">
    <source>
        <dbReference type="EMBL" id="MST68498.1"/>
    </source>
</evidence>
<evidence type="ECO:0000256" key="5">
    <source>
        <dbReference type="ARBA" id="ARBA00033164"/>
    </source>
</evidence>
<dbReference type="GO" id="GO:0009982">
    <property type="term" value="F:pseudouridine synthase activity"/>
    <property type="evidence" value="ECO:0007669"/>
    <property type="project" value="InterPro"/>
</dbReference>
<dbReference type="InterPro" id="IPR006145">
    <property type="entry name" value="PsdUridine_synth_RsuA/RluA"/>
</dbReference>
<feature type="region of interest" description="Disordered" evidence="6">
    <location>
        <begin position="378"/>
        <end position="409"/>
    </location>
</feature>
<dbReference type="AlphaFoldDB" id="A0A6A8M7F8"/>
<dbReference type="InterPro" id="IPR020103">
    <property type="entry name" value="PsdUridine_synth_cat_dom_sf"/>
</dbReference>
<keyword evidence="3" id="KW-0413">Isomerase</keyword>
<evidence type="ECO:0000259" key="7">
    <source>
        <dbReference type="Pfam" id="PF00849"/>
    </source>
</evidence>
<feature type="domain" description="Pseudouridine synthase RsuA/RluA-like" evidence="7">
    <location>
        <begin position="123"/>
        <end position="303"/>
    </location>
</feature>
<dbReference type="InterPro" id="IPR006224">
    <property type="entry name" value="PsdUridine_synth_RluA-like_CS"/>
</dbReference>
<dbReference type="Gene3D" id="3.10.290.10">
    <property type="entry name" value="RNA-binding S4 domain"/>
    <property type="match status" value="1"/>
</dbReference>
<evidence type="ECO:0000256" key="6">
    <source>
        <dbReference type="SAM" id="MobiDB-lite"/>
    </source>
</evidence>
<gene>
    <name evidence="8" type="ORF">FYJ66_02685</name>
</gene>
<dbReference type="GO" id="GO:0003723">
    <property type="term" value="F:RNA binding"/>
    <property type="evidence" value="ECO:0007669"/>
    <property type="project" value="InterPro"/>
</dbReference>
<sequence>MAWKPLCPHINRTQAFPDTQTQFRKRFYMKEIIIGPDDGGKRLDRFMRKYLSKATLGSVYKIIRKDLKINGHRGKNEYILCEGDRLTLYLDDETLKSLTVSKEEKLRKNSVKKNFHVVYEDENILIADKPFGLLTHGDSTEKKNHLANQVVDYLIASGEYKAGSSRTFVPAPANRLDRNTTGLVLFGKNAAALRALNSMIRSGDVSKYYTTIVYGHVDQPLVLTGSLSKDERTNKVTISDLSVDHLKEDKVVSSGDLRGHVNSDGSRDIETIVVPVRKLKNSTLLEIQLVTGRTHQIRAHLASIGHPLAGDFKYQTREASLFNRRLKTSAGISTQLLHSSRLQFHNCPEPLEYLEGRQFTAPLPQTFTEAINILEKTTSGKSRGNSLNKKKSTRTQRNEKNNDKFRNSK</sequence>
<evidence type="ECO:0000256" key="1">
    <source>
        <dbReference type="ARBA" id="ARBA00000073"/>
    </source>
</evidence>
<dbReference type="Gene3D" id="3.30.2350.10">
    <property type="entry name" value="Pseudouridine synthase"/>
    <property type="match status" value="1"/>
</dbReference>
<name>A0A6A8M7F8_9FIRM</name>
<dbReference type="EMBL" id="VUNB01000002">
    <property type="protein sequence ID" value="MST68498.1"/>
    <property type="molecule type" value="Genomic_DNA"/>
</dbReference>